<dbReference type="PANTHER" id="PTHR31793">
    <property type="entry name" value="4-HYDROXYBENZOYL-COA THIOESTERASE FAMILY MEMBER"/>
    <property type="match status" value="1"/>
</dbReference>
<dbReference type="Pfam" id="PF13279">
    <property type="entry name" value="4HBT_2"/>
    <property type="match status" value="1"/>
</dbReference>
<dbReference type="SUPFAM" id="SSF54637">
    <property type="entry name" value="Thioesterase/thiol ester dehydrase-isomerase"/>
    <property type="match status" value="1"/>
</dbReference>
<comment type="similarity">
    <text evidence="1">Belongs to the 4-hydroxybenzoyl-CoA thioesterase family.</text>
</comment>
<gene>
    <name evidence="4" type="ORF">MNBD_ACTINO02-1455</name>
</gene>
<dbReference type="PANTHER" id="PTHR31793:SF27">
    <property type="entry name" value="NOVEL THIOESTERASE SUPERFAMILY DOMAIN AND SAPOSIN A-TYPE DOMAIN CONTAINING PROTEIN (0610012H03RIK)"/>
    <property type="match status" value="1"/>
</dbReference>
<name>A0A3B0SEN6_9ZZZZ</name>
<protein>
    <submittedName>
        <fullName evidence="4">Uncharacterized protein</fullName>
    </submittedName>
</protein>
<dbReference type="InterPro" id="IPR006684">
    <property type="entry name" value="YbgC/YbaW"/>
</dbReference>
<dbReference type="PIRSF" id="PIRSF003230">
    <property type="entry name" value="YbgC"/>
    <property type="match status" value="1"/>
</dbReference>
<dbReference type="AlphaFoldDB" id="A0A3B0SEN6"/>
<dbReference type="NCBIfam" id="TIGR00051">
    <property type="entry name" value="YbgC/FadM family acyl-CoA thioesterase"/>
    <property type="match status" value="1"/>
</dbReference>
<keyword evidence="2" id="KW-0378">Hydrolase</keyword>
<organism evidence="4">
    <name type="scientific">hydrothermal vent metagenome</name>
    <dbReference type="NCBI Taxonomy" id="652676"/>
    <lineage>
        <taxon>unclassified sequences</taxon>
        <taxon>metagenomes</taxon>
        <taxon>ecological metagenomes</taxon>
    </lineage>
</organism>
<dbReference type="InterPro" id="IPR029069">
    <property type="entry name" value="HotDog_dom_sf"/>
</dbReference>
<dbReference type="EMBL" id="UOEK01000163">
    <property type="protein sequence ID" value="VAV99416.1"/>
    <property type="molecule type" value="Genomic_DNA"/>
</dbReference>
<evidence type="ECO:0000256" key="2">
    <source>
        <dbReference type="ARBA" id="ARBA00022801"/>
    </source>
</evidence>
<dbReference type="Gene3D" id="3.10.129.10">
    <property type="entry name" value="Hotdog Thioesterase"/>
    <property type="match status" value="1"/>
</dbReference>
<sequence length="138" mass="15689">MVYATPVKVRFYELDPYNHVNHAVYIQYFEVGRVDFLQGIGYPMDALADQGLRFVVTQIETKFLKSAGPDDELLVTTEVIEQRRASSTWYQEIFRGDDLICTQRISAAVTNLEGRPTRVPEHLQQALKDGPPTGPTRT</sequence>
<dbReference type="InterPro" id="IPR050563">
    <property type="entry name" value="4-hydroxybenzoyl-CoA_TE"/>
</dbReference>
<reference evidence="4" key="1">
    <citation type="submission" date="2018-06" db="EMBL/GenBank/DDBJ databases">
        <authorList>
            <person name="Zhirakovskaya E."/>
        </authorList>
    </citation>
    <scope>NUCLEOTIDE SEQUENCE</scope>
</reference>
<feature type="region of interest" description="Disordered" evidence="3">
    <location>
        <begin position="119"/>
        <end position="138"/>
    </location>
</feature>
<evidence type="ECO:0000256" key="3">
    <source>
        <dbReference type="SAM" id="MobiDB-lite"/>
    </source>
</evidence>
<evidence type="ECO:0000313" key="4">
    <source>
        <dbReference type="EMBL" id="VAV99416.1"/>
    </source>
</evidence>
<evidence type="ECO:0000256" key="1">
    <source>
        <dbReference type="ARBA" id="ARBA00005953"/>
    </source>
</evidence>
<proteinExistence type="inferred from homology"/>
<accession>A0A3B0SEN6</accession>
<dbReference type="GO" id="GO:0047617">
    <property type="term" value="F:fatty acyl-CoA hydrolase activity"/>
    <property type="evidence" value="ECO:0007669"/>
    <property type="project" value="TreeGrafter"/>
</dbReference>
<dbReference type="CDD" id="cd00586">
    <property type="entry name" value="4HBT"/>
    <property type="match status" value="1"/>
</dbReference>